<keyword evidence="2" id="KW-0472">Membrane</keyword>
<dbReference type="InterPro" id="IPR002347">
    <property type="entry name" value="SDR_fam"/>
</dbReference>
<reference evidence="3" key="1">
    <citation type="journal article" date="2020" name="G3 (Bethesda)">
        <title>High-Quality Assemblies for Three Invasive Social Wasps from the &lt;i&gt;Vespula&lt;/i&gt; Genus.</title>
        <authorList>
            <person name="Harrop T.W.R."/>
            <person name="Guhlin J."/>
            <person name="McLaughlin G.M."/>
            <person name="Permina E."/>
            <person name="Stockwell P."/>
            <person name="Gilligan J."/>
            <person name="Le Lec M.F."/>
            <person name="Gruber M.A.M."/>
            <person name="Quinn O."/>
            <person name="Lovegrove M."/>
            <person name="Duncan E.J."/>
            <person name="Remnant E.J."/>
            <person name="Van Eeckhoven J."/>
            <person name="Graham B."/>
            <person name="Knapp R.A."/>
            <person name="Langford K.W."/>
            <person name="Kronenberg Z."/>
            <person name="Press M.O."/>
            <person name="Eacker S.M."/>
            <person name="Wilson-Rankin E.E."/>
            <person name="Purcell J."/>
            <person name="Lester P.J."/>
            <person name="Dearden P.K."/>
        </authorList>
    </citation>
    <scope>NUCLEOTIDE SEQUENCE</scope>
    <source>
        <strain evidence="3">Marl-1</strain>
    </source>
</reference>
<dbReference type="InterPro" id="IPR053011">
    <property type="entry name" value="SDR_family_member_7"/>
</dbReference>
<gene>
    <name evidence="3" type="ORF">HZH66_012558</name>
</gene>
<keyword evidence="2" id="KW-1133">Transmembrane helix</keyword>
<evidence type="ECO:0000313" key="3">
    <source>
        <dbReference type="EMBL" id="KAF7384308.1"/>
    </source>
</evidence>
<accession>A0A834J9U1</accession>
<evidence type="ECO:0000256" key="2">
    <source>
        <dbReference type="SAM" id="Phobius"/>
    </source>
</evidence>
<comment type="similarity">
    <text evidence="1">Belongs to the short-chain dehydrogenases/reductases (SDR) family.</text>
</comment>
<dbReference type="EMBL" id="JACSEA010000016">
    <property type="protein sequence ID" value="KAF7384308.1"/>
    <property type="molecule type" value="Genomic_DNA"/>
</dbReference>
<evidence type="ECO:0008006" key="5">
    <source>
        <dbReference type="Google" id="ProtNLM"/>
    </source>
</evidence>
<evidence type="ECO:0000313" key="4">
    <source>
        <dbReference type="Proteomes" id="UP000614350"/>
    </source>
</evidence>
<feature type="transmembrane region" description="Helical" evidence="2">
    <location>
        <begin position="5"/>
        <end position="24"/>
    </location>
</feature>
<dbReference type="PANTHER" id="PTHR44269">
    <property type="entry name" value="DEHYDROGENASE/REDUCTASE SDR FAMILY MEMBER 7-RELATED"/>
    <property type="match status" value="1"/>
</dbReference>
<evidence type="ECO:0000256" key="1">
    <source>
        <dbReference type="RuleBase" id="RU000363"/>
    </source>
</evidence>
<organism evidence="3 4">
    <name type="scientific">Vespula vulgaris</name>
    <name type="common">Yellow jacket</name>
    <name type="synonym">Wasp</name>
    <dbReference type="NCBI Taxonomy" id="7454"/>
    <lineage>
        <taxon>Eukaryota</taxon>
        <taxon>Metazoa</taxon>
        <taxon>Ecdysozoa</taxon>
        <taxon>Arthropoda</taxon>
        <taxon>Hexapoda</taxon>
        <taxon>Insecta</taxon>
        <taxon>Pterygota</taxon>
        <taxon>Neoptera</taxon>
        <taxon>Endopterygota</taxon>
        <taxon>Hymenoptera</taxon>
        <taxon>Apocrita</taxon>
        <taxon>Aculeata</taxon>
        <taxon>Vespoidea</taxon>
        <taxon>Vespidae</taxon>
        <taxon>Vespinae</taxon>
        <taxon>Vespula</taxon>
    </lineage>
</organism>
<dbReference type="PRINTS" id="PR00081">
    <property type="entry name" value="GDHRDH"/>
</dbReference>
<protein>
    <recommendedName>
        <fullName evidence="5">Dehydrogenase/reductase SDR family member 7</fullName>
    </recommendedName>
</protein>
<dbReference type="AlphaFoldDB" id="A0A834J9U1"/>
<comment type="caution">
    <text evidence="3">The sequence shown here is derived from an EMBL/GenBank/DDBJ whole genome shotgun (WGS) entry which is preliminary data.</text>
</comment>
<dbReference type="Pfam" id="PF00106">
    <property type="entry name" value="adh_short"/>
    <property type="match status" value="1"/>
</dbReference>
<dbReference type="SUPFAM" id="SSF51735">
    <property type="entry name" value="NAD(P)-binding Rossmann-fold domains"/>
    <property type="match status" value="1"/>
</dbReference>
<name>A0A834J9U1_VESVU</name>
<sequence length="327" mass="36708">MDLLIFIGLIYVCYNLLYLIYPWFSDCNIELALLTKYGKSTNTLKSKVVWITGASSGIGEHLAYELAKAGCKLILSARRESILQDVKSTCLKGNPDLEDNDILVLALDVCNINLHQEAFETIIKKFGKLDILVNNAGRSQRAHWENIELSVDREMFELNVFSYLSLSRIAMKYFLQNHLGQIVVISSLSGIFPAPYSASYTGSKHALHGYFNSCRVEKLDKNFPSITIICPGPIQTNFLAEAFTEKSGEKFGVETDKAKNKVSVERCATLSAIAIANNVSEAWISQSSTLFVAYLITYFPNMGTWFIKFMGKRFLMNLRDAKNANKL</sequence>
<dbReference type="PRINTS" id="PR00080">
    <property type="entry name" value="SDRFAMILY"/>
</dbReference>
<proteinExistence type="inferred from homology"/>
<dbReference type="Gene3D" id="3.40.50.720">
    <property type="entry name" value="NAD(P)-binding Rossmann-like Domain"/>
    <property type="match status" value="1"/>
</dbReference>
<dbReference type="PANTHER" id="PTHR44269:SF1">
    <property type="entry name" value="DEHYDROGENASE_REDUCTASE SDR FAMILY MEMBER 7"/>
    <property type="match status" value="1"/>
</dbReference>
<keyword evidence="4" id="KW-1185">Reference proteome</keyword>
<dbReference type="Proteomes" id="UP000614350">
    <property type="component" value="Unassembled WGS sequence"/>
</dbReference>
<dbReference type="InterPro" id="IPR036291">
    <property type="entry name" value="NAD(P)-bd_dom_sf"/>
</dbReference>
<keyword evidence="2" id="KW-0812">Transmembrane</keyword>